<keyword evidence="2" id="KW-1185">Reference proteome</keyword>
<evidence type="ECO:0000313" key="2">
    <source>
        <dbReference type="Proteomes" id="UP000318126"/>
    </source>
</evidence>
<protein>
    <submittedName>
        <fullName evidence="1">Uncharacterized protein</fullName>
    </submittedName>
</protein>
<dbReference type="OrthoDB" id="6293517at2"/>
<accession>A0A553JJH6</accession>
<sequence length="90" mass="9401">MFNTNKRKSLLPSILPLSIGIASILMLSGCTNYEPVAAGKCPEVVKHAKKVLGAMAPDAKTMMADCKAATDSERGCVMAATKKGALAQCM</sequence>
<evidence type="ECO:0000313" key="1">
    <source>
        <dbReference type="EMBL" id="TRY12609.1"/>
    </source>
</evidence>
<organism evidence="1 2">
    <name type="scientific">Shewanella hanedai</name>
    <name type="common">Alteromonas hanedai</name>
    <dbReference type="NCBI Taxonomy" id="25"/>
    <lineage>
        <taxon>Bacteria</taxon>
        <taxon>Pseudomonadati</taxon>
        <taxon>Pseudomonadota</taxon>
        <taxon>Gammaproteobacteria</taxon>
        <taxon>Alteromonadales</taxon>
        <taxon>Shewanellaceae</taxon>
        <taxon>Shewanella</taxon>
    </lineage>
</organism>
<dbReference type="AlphaFoldDB" id="A0A553JJH6"/>
<dbReference type="EMBL" id="VKGK01000030">
    <property type="protein sequence ID" value="TRY12609.1"/>
    <property type="molecule type" value="Genomic_DNA"/>
</dbReference>
<dbReference type="Proteomes" id="UP000318126">
    <property type="component" value="Unassembled WGS sequence"/>
</dbReference>
<dbReference type="RefSeq" id="WP_144041921.1">
    <property type="nucleotide sequence ID" value="NZ_BMPL01000029.1"/>
</dbReference>
<gene>
    <name evidence="1" type="ORF">FN961_19830</name>
</gene>
<proteinExistence type="predicted"/>
<reference evidence="2" key="1">
    <citation type="submission" date="2019-07" db="EMBL/GenBank/DDBJ databases">
        <title>Shewanella sp. YLB-08 draft genomic sequence.</title>
        <authorList>
            <person name="Yu L."/>
        </authorList>
    </citation>
    <scope>NUCLEOTIDE SEQUENCE [LARGE SCALE GENOMIC DNA]</scope>
    <source>
        <strain evidence="2">JCM 20706</strain>
    </source>
</reference>
<dbReference type="PROSITE" id="PS51257">
    <property type="entry name" value="PROKAR_LIPOPROTEIN"/>
    <property type="match status" value="1"/>
</dbReference>
<comment type="caution">
    <text evidence="1">The sequence shown here is derived from an EMBL/GenBank/DDBJ whole genome shotgun (WGS) entry which is preliminary data.</text>
</comment>
<name>A0A553JJH6_SHEHA</name>